<dbReference type="AlphaFoldDB" id="K0RIZ1"/>
<dbReference type="Proteomes" id="UP000266841">
    <property type="component" value="Unassembled WGS sequence"/>
</dbReference>
<evidence type="ECO:0000313" key="2">
    <source>
        <dbReference type="EMBL" id="EJK52214.1"/>
    </source>
</evidence>
<proteinExistence type="predicted"/>
<protein>
    <submittedName>
        <fullName evidence="2">Uncharacterized protein</fullName>
    </submittedName>
</protein>
<dbReference type="EMBL" id="AGNL01040236">
    <property type="protein sequence ID" value="EJK52214.1"/>
    <property type="molecule type" value="Genomic_DNA"/>
</dbReference>
<reference evidence="2 3" key="1">
    <citation type="journal article" date="2012" name="Genome Biol.">
        <title>Genome and low-iron response of an oceanic diatom adapted to chronic iron limitation.</title>
        <authorList>
            <person name="Lommer M."/>
            <person name="Specht M."/>
            <person name="Roy A.S."/>
            <person name="Kraemer L."/>
            <person name="Andreson R."/>
            <person name="Gutowska M.A."/>
            <person name="Wolf J."/>
            <person name="Bergner S.V."/>
            <person name="Schilhabel M.B."/>
            <person name="Klostermeier U.C."/>
            <person name="Beiko R.G."/>
            <person name="Rosenstiel P."/>
            <person name="Hippler M."/>
            <person name="Laroche J."/>
        </authorList>
    </citation>
    <scope>NUCLEOTIDE SEQUENCE [LARGE SCALE GENOMIC DNA]</scope>
    <source>
        <strain evidence="2 3">CCMP1005</strain>
    </source>
</reference>
<accession>K0RIZ1</accession>
<comment type="caution">
    <text evidence="2">The sequence shown here is derived from an EMBL/GenBank/DDBJ whole genome shotgun (WGS) entry which is preliminary data.</text>
</comment>
<evidence type="ECO:0000313" key="3">
    <source>
        <dbReference type="Proteomes" id="UP000266841"/>
    </source>
</evidence>
<feature type="compositionally biased region" description="Low complexity" evidence="1">
    <location>
        <begin position="145"/>
        <end position="160"/>
    </location>
</feature>
<feature type="region of interest" description="Disordered" evidence="1">
    <location>
        <begin position="104"/>
        <end position="189"/>
    </location>
</feature>
<feature type="compositionally biased region" description="Basic residues" evidence="1">
    <location>
        <begin position="178"/>
        <end position="187"/>
    </location>
</feature>
<evidence type="ECO:0000256" key="1">
    <source>
        <dbReference type="SAM" id="MobiDB-lite"/>
    </source>
</evidence>
<feature type="non-terminal residue" evidence="2">
    <location>
        <position position="543"/>
    </location>
</feature>
<gene>
    <name evidence="2" type="ORF">THAOC_28541</name>
</gene>
<sequence length="543" mass="59538">MFQPYLGCGLRLADAGGVTGLNYLGRIFVRQIWCPARPPPRVVGDRRSQRPGAVHRVRHSSSLRQIVGGYVLRHPTEFRGSPPSLQPARDPALSGYLKKTVAATATPRIPTASTGTGRGWGPGRTSTYRFGGGFPGPPLASMSQSLLEAGSSSDDSSYGSEESKCEGDSERTPPRNRSGNRGRKRKSTNLLCGEDESPATIGNFQRGRSPNYCNSIVRLTHSNAIFSTTDGSTKQGIDHAKENRETRLGRLEGAPLTCAATRPAAMNGSTRWTLPNNDSNEFGNEEEDWDLAAIDRSVAMARNGQRRREDWDLAAIDRAWPWHGMRNYNEDIFSSTKPEEFAAIDERVKLQYRRKLTMRAAQTSTANTSSDLSDYNEDIFSSTTPEEFAAIDERVKLQYRRKLTMRAAAVSVKSDDNKPTSASLVVDKPCFFNKLMRFFSKGGNQDCRESDQDRSNYSSNDHVAKILFGNGLASLERLDKIECWLAQGDRGSGVVTGRGAEIGPSIRSVPQRACANSGRAAAQEGVYARNAWRLNGGVDGCHG</sequence>
<organism evidence="2 3">
    <name type="scientific">Thalassiosira oceanica</name>
    <name type="common">Marine diatom</name>
    <dbReference type="NCBI Taxonomy" id="159749"/>
    <lineage>
        <taxon>Eukaryota</taxon>
        <taxon>Sar</taxon>
        <taxon>Stramenopiles</taxon>
        <taxon>Ochrophyta</taxon>
        <taxon>Bacillariophyta</taxon>
        <taxon>Coscinodiscophyceae</taxon>
        <taxon>Thalassiosirophycidae</taxon>
        <taxon>Thalassiosirales</taxon>
        <taxon>Thalassiosiraceae</taxon>
        <taxon>Thalassiosira</taxon>
    </lineage>
</organism>
<keyword evidence="3" id="KW-1185">Reference proteome</keyword>
<name>K0RIZ1_THAOC</name>
<feature type="compositionally biased region" description="Basic and acidic residues" evidence="1">
    <location>
        <begin position="161"/>
        <end position="173"/>
    </location>
</feature>